<proteinExistence type="predicted"/>
<organism evidence="1 2">
    <name type="scientific">Aestuariibaculum marinum</name>
    <dbReference type="NCBI Taxonomy" id="2683592"/>
    <lineage>
        <taxon>Bacteria</taxon>
        <taxon>Pseudomonadati</taxon>
        <taxon>Bacteroidota</taxon>
        <taxon>Flavobacteriia</taxon>
        <taxon>Flavobacteriales</taxon>
        <taxon>Flavobacteriaceae</taxon>
    </lineage>
</organism>
<dbReference type="AlphaFoldDB" id="A0A8J6Q0J9"/>
<dbReference type="EMBL" id="JACVXD010000001">
    <property type="protein sequence ID" value="MBD0822633.1"/>
    <property type="molecule type" value="Genomic_DNA"/>
</dbReference>
<dbReference type="RefSeq" id="WP_188221949.1">
    <property type="nucleotide sequence ID" value="NZ_JACVXD010000001.1"/>
</dbReference>
<gene>
    <name evidence="1" type="ORF">ICJ85_01250</name>
</gene>
<evidence type="ECO:0000313" key="2">
    <source>
        <dbReference type="Proteomes" id="UP000621516"/>
    </source>
</evidence>
<name>A0A8J6Q0J9_9FLAO</name>
<evidence type="ECO:0000313" key="1">
    <source>
        <dbReference type="EMBL" id="MBD0822633.1"/>
    </source>
</evidence>
<dbReference type="Proteomes" id="UP000621516">
    <property type="component" value="Unassembled WGS sequence"/>
</dbReference>
<keyword evidence="2" id="KW-1185">Reference proteome</keyword>
<reference evidence="1 2" key="1">
    <citation type="journal article" date="2018" name="J. Microbiol.">
        <title>Aestuariibaculum marinum sp. nov., a marine bacterium isolated from seawater in South Korea.</title>
        <authorList>
            <person name="Choi J."/>
            <person name="Lee D."/>
            <person name="Jang J.H."/>
            <person name="Cha S."/>
            <person name="Seo T."/>
        </authorList>
    </citation>
    <scope>NUCLEOTIDE SEQUENCE [LARGE SCALE GENOMIC DNA]</scope>
    <source>
        <strain evidence="1 2">IP7</strain>
    </source>
</reference>
<accession>A0A8J6Q0J9</accession>
<protein>
    <submittedName>
        <fullName evidence="1">Uncharacterized protein</fullName>
    </submittedName>
</protein>
<comment type="caution">
    <text evidence="1">The sequence shown here is derived from an EMBL/GenBank/DDBJ whole genome shotgun (WGS) entry which is preliminary data.</text>
</comment>
<sequence length="112" mass="13591">MDILKSSEDYIKAYGLDISPEELFIQFEFIIECHKDFNMYLKDNGLNEILEKMKRSKRLLEKRKLFTNWYIQKYQNNKMLKELHLDLSEIVFASERTVREDIISLETTAYQR</sequence>